<feature type="region of interest" description="Disordered" evidence="1">
    <location>
        <begin position="68"/>
        <end position="88"/>
    </location>
</feature>
<sequence length="137" mass="15228">MDLISRERRETHFHPFSNAVAATASETTRCCDVYTDGRAIRFLGSARRDYSLFVNIYFTFTNMSNTGDNGNTGDKEKEASVNTNGGNTASNSSRGPFLGYNLLTLFQLEVLLLMFIAISTLRYYVIVDAYSTLACSC</sequence>
<accession>Q5VNE3</accession>
<dbReference type="AlphaFoldDB" id="Q5VNE3"/>
<keyword evidence="2" id="KW-0812">Transmembrane</keyword>
<dbReference type="Proteomes" id="UP000000763">
    <property type="component" value="Chromosome 6"/>
</dbReference>
<protein>
    <submittedName>
        <fullName evidence="3">BRUSHY1-like</fullName>
    </submittedName>
</protein>
<reference evidence="4" key="2">
    <citation type="journal article" date="2008" name="Nucleic Acids Res.">
        <title>The rice annotation project database (RAP-DB): 2008 update.</title>
        <authorList>
            <consortium name="The rice annotation project (RAP)"/>
        </authorList>
    </citation>
    <scope>GENOME REANNOTATION</scope>
    <source>
        <strain evidence="4">cv. Nipponbare</strain>
    </source>
</reference>
<evidence type="ECO:0000313" key="4">
    <source>
        <dbReference type="Proteomes" id="UP000000763"/>
    </source>
</evidence>
<feature type="transmembrane region" description="Helical" evidence="2">
    <location>
        <begin position="102"/>
        <end position="124"/>
    </location>
</feature>
<keyword evidence="2" id="KW-1133">Transmembrane helix</keyword>
<name>Q5VNE3_ORYSJ</name>
<proteinExistence type="predicted"/>
<dbReference type="EMBL" id="AP004791">
    <property type="protein sequence ID" value="BAD69019.1"/>
    <property type="molecule type" value="Genomic_DNA"/>
</dbReference>
<reference evidence="4" key="1">
    <citation type="journal article" date="2005" name="Nature">
        <title>The map-based sequence of the rice genome.</title>
        <authorList>
            <consortium name="International rice genome sequencing project (IRGSP)"/>
            <person name="Matsumoto T."/>
            <person name="Wu J."/>
            <person name="Kanamori H."/>
            <person name="Katayose Y."/>
            <person name="Fujisawa M."/>
            <person name="Namiki N."/>
            <person name="Mizuno H."/>
            <person name="Yamamoto K."/>
            <person name="Antonio B.A."/>
            <person name="Baba T."/>
            <person name="Sakata K."/>
            <person name="Nagamura Y."/>
            <person name="Aoki H."/>
            <person name="Arikawa K."/>
            <person name="Arita K."/>
            <person name="Bito T."/>
            <person name="Chiden Y."/>
            <person name="Fujitsuka N."/>
            <person name="Fukunaka R."/>
            <person name="Hamada M."/>
            <person name="Harada C."/>
            <person name="Hayashi A."/>
            <person name="Hijishita S."/>
            <person name="Honda M."/>
            <person name="Hosokawa S."/>
            <person name="Ichikawa Y."/>
            <person name="Idonuma A."/>
            <person name="Iijima M."/>
            <person name="Ikeda M."/>
            <person name="Ikeno M."/>
            <person name="Ito K."/>
            <person name="Ito S."/>
            <person name="Ito T."/>
            <person name="Ito Y."/>
            <person name="Ito Y."/>
            <person name="Iwabuchi A."/>
            <person name="Kamiya K."/>
            <person name="Karasawa W."/>
            <person name="Kurita K."/>
            <person name="Katagiri S."/>
            <person name="Kikuta A."/>
            <person name="Kobayashi H."/>
            <person name="Kobayashi N."/>
            <person name="Machita K."/>
            <person name="Maehara T."/>
            <person name="Masukawa M."/>
            <person name="Mizubayashi T."/>
            <person name="Mukai Y."/>
            <person name="Nagasaki H."/>
            <person name="Nagata Y."/>
            <person name="Naito S."/>
            <person name="Nakashima M."/>
            <person name="Nakama Y."/>
            <person name="Nakamichi Y."/>
            <person name="Nakamura M."/>
            <person name="Meguro A."/>
            <person name="Negishi M."/>
            <person name="Ohta I."/>
            <person name="Ohta T."/>
            <person name="Okamoto M."/>
            <person name="Ono N."/>
            <person name="Saji S."/>
            <person name="Sakaguchi M."/>
            <person name="Sakai K."/>
            <person name="Shibata M."/>
            <person name="Shimokawa T."/>
            <person name="Song J."/>
            <person name="Takazaki Y."/>
            <person name="Terasawa K."/>
            <person name="Tsugane M."/>
            <person name="Tsuji K."/>
            <person name="Ueda S."/>
            <person name="Waki K."/>
            <person name="Yamagata H."/>
            <person name="Yamamoto M."/>
            <person name="Yamamoto S."/>
            <person name="Yamane H."/>
            <person name="Yoshiki S."/>
            <person name="Yoshihara R."/>
            <person name="Yukawa K."/>
            <person name="Zhong H."/>
            <person name="Yano M."/>
            <person name="Yuan Q."/>
            <person name="Ouyang S."/>
            <person name="Liu J."/>
            <person name="Jones K.M."/>
            <person name="Gansberger K."/>
            <person name="Moffat K."/>
            <person name="Hill J."/>
            <person name="Bera J."/>
            <person name="Fadrosh D."/>
            <person name="Jin S."/>
            <person name="Johri S."/>
            <person name="Kim M."/>
            <person name="Overton L."/>
            <person name="Reardon M."/>
            <person name="Tsitrin T."/>
            <person name="Vuong H."/>
            <person name="Weaver B."/>
            <person name="Ciecko A."/>
            <person name="Tallon L."/>
            <person name="Jackson J."/>
            <person name="Pai G."/>
            <person name="Aken S.V."/>
            <person name="Utterback T."/>
            <person name="Reidmuller S."/>
            <person name="Feldblyum T."/>
            <person name="Hsiao J."/>
            <person name="Zismann V."/>
            <person name="Iobst S."/>
            <person name="de Vazeille A.R."/>
            <person name="Buell C.R."/>
            <person name="Ying K."/>
            <person name="Li Y."/>
            <person name="Lu T."/>
            <person name="Huang Y."/>
            <person name="Zhao Q."/>
            <person name="Feng Q."/>
            <person name="Zhang L."/>
            <person name="Zhu J."/>
            <person name="Weng Q."/>
            <person name="Mu J."/>
            <person name="Lu Y."/>
            <person name="Fan D."/>
            <person name="Liu Y."/>
            <person name="Guan J."/>
            <person name="Zhang Y."/>
            <person name="Yu S."/>
            <person name="Liu X."/>
            <person name="Zhang Y."/>
            <person name="Hong G."/>
            <person name="Han B."/>
            <person name="Choisne N."/>
            <person name="Demange N."/>
            <person name="Orjeda G."/>
            <person name="Samain S."/>
            <person name="Cattolico L."/>
            <person name="Pelletier E."/>
            <person name="Couloux A."/>
            <person name="Segurens B."/>
            <person name="Wincker P."/>
            <person name="D'Hont A."/>
            <person name="Scarpelli C."/>
            <person name="Weissenbach J."/>
            <person name="Salanoubat M."/>
            <person name="Quetier F."/>
            <person name="Yu Y."/>
            <person name="Kim H.R."/>
            <person name="Rambo T."/>
            <person name="Currie J."/>
            <person name="Collura K."/>
            <person name="Luo M."/>
            <person name="Yang T."/>
            <person name="Ammiraju J.S.S."/>
            <person name="Engler F."/>
            <person name="Soderlund C."/>
            <person name="Wing R.A."/>
            <person name="Palmer L.E."/>
            <person name="de la Bastide M."/>
            <person name="Spiegel L."/>
            <person name="Nascimento L."/>
            <person name="Zutavern T."/>
            <person name="O'Shaughnessy A."/>
            <person name="Dike S."/>
            <person name="Dedhia N."/>
            <person name="Preston R."/>
            <person name="Balija V."/>
            <person name="McCombie W.R."/>
            <person name="Chow T."/>
            <person name="Chen H."/>
            <person name="Chung M."/>
            <person name="Chen C."/>
            <person name="Shaw J."/>
            <person name="Wu H."/>
            <person name="Hsiao K."/>
            <person name="Chao Y."/>
            <person name="Chu M."/>
            <person name="Cheng C."/>
            <person name="Hour A."/>
            <person name="Lee P."/>
            <person name="Lin S."/>
            <person name="Lin Y."/>
            <person name="Liou J."/>
            <person name="Liu S."/>
            <person name="Hsing Y."/>
            <person name="Raghuvanshi S."/>
            <person name="Mohanty A."/>
            <person name="Bharti A.K."/>
            <person name="Gaur A."/>
            <person name="Gupta V."/>
            <person name="Kumar D."/>
            <person name="Ravi V."/>
            <person name="Vij S."/>
            <person name="Kapur A."/>
            <person name="Khurana P."/>
            <person name="Khurana P."/>
            <person name="Khurana J.P."/>
            <person name="Tyagi A.K."/>
            <person name="Gaikwad K."/>
            <person name="Singh A."/>
            <person name="Dalal V."/>
            <person name="Srivastava S."/>
            <person name="Dixit A."/>
            <person name="Pal A.K."/>
            <person name="Ghazi I.A."/>
            <person name="Yadav M."/>
            <person name="Pandit A."/>
            <person name="Bhargava A."/>
            <person name="Sureshbabu K."/>
            <person name="Batra K."/>
            <person name="Sharma T.R."/>
            <person name="Mohapatra T."/>
            <person name="Singh N.K."/>
            <person name="Messing J."/>
            <person name="Nelson A.B."/>
            <person name="Fuks G."/>
            <person name="Kavchok S."/>
            <person name="Keizer G."/>
            <person name="Linton E."/>
            <person name="Llaca V."/>
            <person name="Song R."/>
            <person name="Tanyolac B."/>
            <person name="Young S."/>
            <person name="Ho-Il K."/>
            <person name="Hahn J.H."/>
            <person name="Sangsakoo G."/>
            <person name="Vanavichit A."/>
            <person name="de Mattos Luiz.A.T."/>
            <person name="Zimmer P.D."/>
            <person name="Malone G."/>
            <person name="Dellagostin O."/>
            <person name="de Oliveira A.C."/>
            <person name="Bevan M."/>
            <person name="Bancroft I."/>
            <person name="Minx P."/>
            <person name="Cordum H."/>
            <person name="Wilson R."/>
            <person name="Cheng Z."/>
            <person name="Jin W."/>
            <person name="Jiang J."/>
            <person name="Leong S.A."/>
            <person name="Iwama H."/>
            <person name="Gojobori T."/>
            <person name="Itoh T."/>
            <person name="Niimura Y."/>
            <person name="Fujii Y."/>
            <person name="Habara T."/>
            <person name="Sakai H."/>
            <person name="Sato Y."/>
            <person name="Wilson G."/>
            <person name="Kumar K."/>
            <person name="McCouch S."/>
            <person name="Juretic N."/>
            <person name="Hoen D."/>
            <person name="Wright S."/>
            <person name="Bruskiewich R."/>
            <person name="Bureau T."/>
            <person name="Miyao A."/>
            <person name="Hirochika H."/>
            <person name="Nishikawa T."/>
            <person name="Kadowaki K."/>
            <person name="Sugiura M."/>
            <person name="Burr B."/>
            <person name="Sasaki T."/>
        </authorList>
    </citation>
    <scope>NUCLEOTIDE SEQUENCE [LARGE SCALE GENOMIC DNA]</scope>
    <source>
        <strain evidence="4">cv. Nipponbare</strain>
    </source>
</reference>
<evidence type="ECO:0000313" key="3">
    <source>
        <dbReference type="EMBL" id="BAD69019.1"/>
    </source>
</evidence>
<evidence type="ECO:0000256" key="1">
    <source>
        <dbReference type="SAM" id="MobiDB-lite"/>
    </source>
</evidence>
<gene>
    <name evidence="3" type="primary">P0491D10.22</name>
</gene>
<evidence type="ECO:0000256" key="2">
    <source>
        <dbReference type="SAM" id="Phobius"/>
    </source>
</evidence>
<organism evidence="3 4">
    <name type="scientific">Oryza sativa subsp. japonica</name>
    <name type="common">Rice</name>
    <dbReference type="NCBI Taxonomy" id="39947"/>
    <lineage>
        <taxon>Eukaryota</taxon>
        <taxon>Viridiplantae</taxon>
        <taxon>Streptophyta</taxon>
        <taxon>Embryophyta</taxon>
        <taxon>Tracheophyta</taxon>
        <taxon>Spermatophyta</taxon>
        <taxon>Magnoliopsida</taxon>
        <taxon>Liliopsida</taxon>
        <taxon>Poales</taxon>
        <taxon>Poaceae</taxon>
        <taxon>BOP clade</taxon>
        <taxon>Oryzoideae</taxon>
        <taxon>Oryzeae</taxon>
        <taxon>Oryzinae</taxon>
        <taxon>Oryza</taxon>
        <taxon>Oryza sativa</taxon>
    </lineage>
</organism>
<keyword evidence="2" id="KW-0472">Membrane</keyword>